<keyword evidence="3" id="KW-0677">Repeat</keyword>
<dbReference type="PANTHER" id="PTHR24186:SF38">
    <property type="entry name" value="ANKYRIN REPEAT FAMILY PROTEIN"/>
    <property type="match status" value="1"/>
</dbReference>
<dbReference type="GO" id="GO:0005886">
    <property type="term" value="C:plasma membrane"/>
    <property type="evidence" value="ECO:0007669"/>
    <property type="project" value="TreeGrafter"/>
</dbReference>
<dbReference type="EnsemblPlants" id="QL03p028151:mrna">
    <property type="protein sequence ID" value="QL03p028151:mrna"/>
    <property type="gene ID" value="QL03p028151"/>
</dbReference>
<evidence type="ECO:0000313" key="12">
    <source>
        <dbReference type="Proteomes" id="UP000594261"/>
    </source>
</evidence>
<reference evidence="11" key="2">
    <citation type="submission" date="2021-01" db="UniProtKB">
        <authorList>
            <consortium name="EnsemblPlants"/>
        </authorList>
    </citation>
    <scope>IDENTIFICATION</scope>
</reference>
<evidence type="ECO:0000256" key="8">
    <source>
        <dbReference type="SAM" id="MobiDB-lite"/>
    </source>
</evidence>
<evidence type="ECO:0000256" key="7">
    <source>
        <dbReference type="PROSITE-ProRule" id="PRU00023"/>
    </source>
</evidence>
<reference evidence="11 12" key="1">
    <citation type="journal article" date="2016" name="G3 (Bethesda)">
        <title>First Draft Assembly and Annotation of the Genome of a California Endemic Oak Quercus lobata Nee (Fagaceae).</title>
        <authorList>
            <person name="Sork V.L."/>
            <person name="Fitz-Gibbon S.T."/>
            <person name="Puiu D."/>
            <person name="Crepeau M."/>
            <person name="Gugger P.F."/>
            <person name="Sherman R."/>
            <person name="Stevens K."/>
            <person name="Langley C.H."/>
            <person name="Pellegrini M."/>
            <person name="Salzberg S.L."/>
        </authorList>
    </citation>
    <scope>NUCLEOTIDE SEQUENCE [LARGE SCALE GENOMIC DNA]</scope>
    <source>
        <strain evidence="11 12">cv. SW786</strain>
    </source>
</reference>
<feature type="compositionally biased region" description="Basic and acidic residues" evidence="8">
    <location>
        <begin position="163"/>
        <end position="180"/>
    </location>
</feature>
<keyword evidence="4" id="KW-1133">Transmembrane helix</keyword>
<protein>
    <recommendedName>
        <fullName evidence="10">PGG domain-containing protein</fullName>
    </recommendedName>
</protein>
<dbReference type="PANTHER" id="PTHR24186">
    <property type="entry name" value="PROTEIN PHOSPHATASE 1 REGULATORY SUBUNIT"/>
    <property type="match status" value="1"/>
</dbReference>
<keyword evidence="2" id="KW-0812">Transmembrane</keyword>
<dbReference type="Proteomes" id="UP000594261">
    <property type="component" value="Chromosome 3"/>
</dbReference>
<comment type="subcellular location">
    <subcellularLocation>
        <location evidence="1">Membrane</location>
        <topology evidence="1">Multi-pass membrane protein</topology>
    </subcellularLocation>
</comment>
<keyword evidence="12" id="KW-1185">Reference proteome</keyword>
<dbReference type="Pfam" id="PF13962">
    <property type="entry name" value="PGG"/>
    <property type="match status" value="1"/>
</dbReference>
<evidence type="ECO:0000256" key="3">
    <source>
        <dbReference type="ARBA" id="ARBA00022737"/>
    </source>
</evidence>
<name>A0A7N2L7H5_QUELO</name>
<keyword evidence="6" id="KW-0472">Membrane</keyword>
<feature type="chain" id="PRO_5029699054" description="PGG domain-containing protein" evidence="9">
    <location>
        <begin position="16"/>
        <end position="237"/>
    </location>
</feature>
<evidence type="ECO:0000256" key="9">
    <source>
        <dbReference type="SAM" id="SignalP"/>
    </source>
</evidence>
<feature type="signal peptide" evidence="9">
    <location>
        <begin position="1"/>
        <end position="15"/>
    </location>
</feature>
<dbReference type="InterPro" id="IPR002110">
    <property type="entry name" value="Ankyrin_rpt"/>
</dbReference>
<proteinExistence type="predicted"/>
<dbReference type="InterPro" id="IPR026961">
    <property type="entry name" value="PGG_dom"/>
</dbReference>
<dbReference type="PROSITE" id="PS50088">
    <property type="entry name" value="ANK_REPEAT"/>
    <property type="match status" value="1"/>
</dbReference>
<sequence length="237" mass="26771">MGIILELFIFRAGFATLVLTLEDNMFIPICKDALLWLIKQICWIIFESHKLCKLDATGADTCELLDNEGRTALHLAVETGIRNAVKIFLKECLSRSHDKRLDKWAMNKEGMNTADIIQLDTRLLSSEKVTLMRQKDLNDFMKHGIVHSEVKAGMGGANNVKDSPPKDNTSPKDNTHGRDTPIAKFNITAMTIFTTVTFAAAFQVPGGYKDKTEQYSFHSKRELRQKVRVAFARYCEA</sequence>
<dbReference type="InterPro" id="IPR036770">
    <property type="entry name" value="Ankyrin_rpt-contain_sf"/>
</dbReference>
<evidence type="ECO:0000259" key="10">
    <source>
        <dbReference type="Pfam" id="PF13962"/>
    </source>
</evidence>
<feature type="repeat" description="ANK" evidence="7">
    <location>
        <begin position="68"/>
        <end position="90"/>
    </location>
</feature>
<evidence type="ECO:0000256" key="6">
    <source>
        <dbReference type="ARBA" id="ARBA00023136"/>
    </source>
</evidence>
<evidence type="ECO:0000256" key="4">
    <source>
        <dbReference type="ARBA" id="ARBA00022989"/>
    </source>
</evidence>
<feature type="domain" description="PGG" evidence="10">
    <location>
        <begin position="189"/>
        <end position="214"/>
    </location>
</feature>
<keyword evidence="5 7" id="KW-0040">ANK repeat</keyword>
<dbReference type="AlphaFoldDB" id="A0A7N2L7H5"/>
<keyword evidence="9" id="KW-0732">Signal</keyword>
<accession>A0A7N2L7H5</accession>
<dbReference type="EMBL" id="LRBV02000003">
    <property type="status" value="NOT_ANNOTATED_CDS"/>
    <property type="molecule type" value="Genomic_DNA"/>
</dbReference>
<organism evidence="11 12">
    <name type="scientific">Quercus lobata</name>
    <name type="common">Valley oak</name>
    <dbReference type="NCBI Taxonomy" id="97700"/>
    <lineage>
        <taxon>Eukaryota</taxon>
        <taxon>Viridiplantae</taxon>
        <taxon>Streptophyta</taxon>
        <taxon>Embryophyta</taxon>
        <taxon>Tracheophyta</taxon>
        <taxon>Spermatophyta</taxon>
        <taxon>Magnoliopsida</taxon>
        <taxon>eudicotyledons</taxon>
        <taxon>Gunneridae</taxon>
        <taxon>Pentapetalae</taxon>
        <taxon>rosids</taxon>
        <taxon>fabids</taxon>
        <taxon>Fagales</taxon>
        <taxon>Fagaceae</taxon>
        <taxon>Quercus</taxon>
    </lineage>
</organism>
<dbReference type="InParanoid" id="A0A7N2L7H5"/>
<dbReference type="Gene3D" id="1.25.40.20">
    <property type="entry name" value="Ankyrin repeat-containing domain"/>
    <property type="match status" value="1"/>
</dbReference>
<evidence type="ECO:0000256" key="5">
    <source>
        <dbReference type="ARBA" id="ARBA00023043"/>
    </source>
</evidence>
<dbReference type="PROSITE" id="PS50297">
    <property type="entry name" value="ANK_REP_REGION"/>
    <property type="match status" value="1"/>
</dbReference>
<feature type="region of interest" description="Disordered" evidence="8">
    <location>
        <begin position="152"/>
        <end position="180"/>
    </location>
</feature>
<evidence type="ECO:0000313" key="11">
    <source>
        <dbReference type="EnsemblPlants" id="QL03p028151:mrna"/>
    </source>
</evidence>
<dbReference type="Gramene" id="QL03p028151:mrna">
    <property type="protein sequence ID" value="QL03p028151:mrna"/>
    <property type="gene ID" value="QL03p028151"/>
</dbReference>
<evidence type="ECO:0000256" key="1">
    <source>
        <dbReference type="ARBA" id="ARBA00004141"/>
    </source>
</evidence>
<evidence type="ECO:0000256" key="2">
    <source>
        <dbReference type="ARBA" id="ARBA00022692"/>
    </source>
</evidence>